<comment type="caution">
    <text evidence="2">The sequence shown here is derived from an EMBL/GenBank/DDBJ whole genome shotgun (WGS) entry which is preliminary data.</text>
</comment>
<sequence length="104" mass="12616">MFLFFPSLISITTIIPVLPFTPSLPKRTLPFGPSLYLSFSLHFFHYPSININFSYSRFRSHHSFFFPFFAFSSHPNSHFTTQQYTSLHYHYYYFYFYCRFDLTT</sequence>
<keyword evidence="1" id="KW-0732">Signal</keyword>
<dbReference type="AlphaFoldDB" id="A0AAN9NZZ9"/>
<keyword evidence="3" id="KW-1185">Reference proteome</keyword>
<reference evidence="2 3" key="1">
    <citation type="submission" date="2024-01" db="EMBL/GenBank/DDBJ databases">
        <title>The genomes of 5 underutilized Papilionoideae crops provide insights into root nodulation and disease resistanc.</title>
        <authorList>
            <person name="Yuan L."/>
        </authorList>
    </citation>
    <scope>NUCLEOTIDE SEQUENCE [LARGE SCALE GENOMIC DNA]</scope>
    <source>
        <strain evidence="2">ZHUSHIDOU_FW_LH</strain>
        <tissue evidence="2">Leaf</tissue>
    </source>
</reference>
<evidence type="ECO:0000313" key="3">
    <source>
        <dbReference type="Proteomes" id="UP001372338"/>
    </source>
</evidence>
<name>A0AAN9NZZ9_CROPI</name>
<proteinExistence type="predicted"/>
<organism evidence="2 3">
    <name type="scientific">Crotalaria pallida</name>
    <name type="common">Smooth rattlebox</name>
    <name type="synonym">Crotalaria striata</name>
    <dbReference type="NCBI Taxonomy" id="3830"/>
    <lineage>
        <taxon>Eukaryota</taxon>
        <taxon>Viridiplantae</taxon>
        <taxon>Streptophyta</taxon>
        <taxon>Embryophyta</taxon>
        <taxon>Tracheophyta</taxon>
        <taxon>Spermatophyta</taxon>
        <taxon>Magnoliopsida</taxon>
        <taxon>eudicotyledons</taxon>
        <taxon>Gunneridae</taxon>
        <taxon>Pentapetalae</taxon>
        <taxon>rosids</taxon>
        <taxon>fabids</taxon>
        <taxon>Fabales</taxon>
        <taxon>Fabaceae</taxon>
        <taxon>Papilionoideae</taxon>
        <taxon>50 kb inversion clade</taxon>
        <taxon>genistoids sensu lato</taxon>
        <taxon>core genistoids</taxon>
        <taxon>Crotalarieae</taxon>
        <taxon>Crotalaria</taxon>
    </lineage>
</organism>
<feature type="chain" id="PRO_5043003523" evidence="1">
    <location>
        <begin position="20"/>
        <end position="104"/>
    </location>
</feature>
<evidence type="ECO:0000313" key="2">
    <source>
        <dbReference type="EMBL" id="KAK7282543.1"/>
    </source>
</evidence>
<feature type="signal peptide" evidence="1">
    <location>
        <begin position="1"/>
        <end position="19"/>
    </location>
</feature>
<protein>
    <submittedName>
        <fullName evidence="2">Uncharacterized protein</fullName>
    </submittedName>
</protein>
<evidence type="ECO:0000256" key="1">
    <source>
        <dbReference type="SAM" id="SignalP"/>
    </source>
</evidence>
<dbReference type="Proteomes" id="UP001372338">
    <property type="component" value="Unassembled WGS sequence"/>
</dbReference>
<accession>A0AAN9NZZ9</accession>
<dbReference type="EMBL" id="JAYWIO010000002">
    <property type="protein sequence ID" value="KAK7282543.1"/>
    <property type="molecule type" value="Genomic_DNA"/>
</dbReference>
<gene>
    <name evidence="2" type="ORF">RIF29_11419</name>
</gene>